<evidence type="ECO:0000256" key="3">
    <source>
        <dbReference type="ARBA" id="ARBA00023163"/>
    </source>
</evidence>
<dbReference type="GO" id="GO:0000976">
    <property type="term" value="F:transcription cis-regulatory region binding"/>
    <property type="evidence" value="ECO:0007669"/>
    <property type="project" value="TreeGrafter"/>
</dbReference>
<dbReference type="Gene3D" id="3.40.50.2300">
    <property type="match status" value="2"/>
</dbReference>
<dbReference type="CDD" id="cd01392">
    <property type="entry name" value="HTH_LacI"/>
    <property type="match status" value="1"/>
</dbReference>
<dbReference type="Gene3D" id="1.10.260.40">
    <property type="entry name" value="lambda repressor-like DNA-binding domains"/>
    <property type="match status" value="1"/>
</dbReference>
<name>A0A5B9E878_9BACT</name>
<evidence type="ECO:0000313" key="5">
    <source>
        <dbReference type="EMBL" id="QEE28298.1"/>
    </source>
</evidence>
<dbReference type="Pfam" id="PF00356">
    <property type="entry name" value="LacI"/>
    <property type="match status" value="1"/>
</dbReference>
<evidence type="ECO:0000256" key="2">
    <source>
        <dbReference type="ARBA" id="ARBA00023125"/>
    </source>
</evidence>
<dbReference type="Proteomes" id="UP000321820">
    <property type="component" value="Chromosome"/>
</dbReference>
<dbReference type="InterPro" id="IPR028082">
    <property type="entry name" value="Peripla_BP_I"/>
</dbReference>
<keyword evidence="1" id="KW-0805">Transcription regulation</keyword>
<dbReference type="InterPro" id="IPR000843">
    <property type="entry name" value="HTH_LacI"/>
</dbReference>
<keyword evidence="3" id="KW-0804">Transcription</keyword>
<dbReference type="InterPro" id="IPR046335">
    <property type="entry name" value="LacI/GalR-like_sensor"/>
</dbReference>
<protein>
    <submittedName>
        <fullName evidence="5">LacI family transcriptional regulator</fullName>
    </submittedName>
</protein>
<dbReference type="SUPFAM" id="SSF53822">
    <property type="entry name" value="Periplasmic binding protein-like I"/>
    <property type="match status" value="1"/>
</dbReference>
<organism evidence="5 6">
    <name type="scientific">Terriglobus albidus</name>
    <dbReference type="NCBI Taxonomy" id="1592106"/>
    <lineage>
        <taxon>Bacteria</taxon>
        <taxon>Pseudomonadati</taxon>
        <taxon>Acidobacteriota</taxon>
        <taxon>Terriglobia</taxon>
        <taxon>Terriglobales</taxon>
        <taxon>Acidobacteriaceae</taxon>
        <taxon>Terriglobus</taxon>
    </lineage>
</organism>
<dbReference type="Pfam" id="PF13377">
    <property type="entry name" value="Peripla_BP_3"/>
    <property type="match status" value="1"/>
</dbReference>
<dbReference type="PROSITE" id="PS50932">
    <property type="entry name" value="HTH_LACI_2"/>
    <property type="match status" value="1"/>
</dbReference>
<dbReference type="PANTHER" id="PTHR30146">
    <property type="entry name" value="LACI-RELATED TRANSCRIPTIONAL REPRESSOR"/>
    <property type="match status" value="1"/>
</dbReference>
<dbReference type="GO" id="GO:0003700">
    <property type="term" value="F:DNA-binding transcription factor activity"/>
    <property type="evidence" value="ECO:0007669"/>
    <property type="project" value="TreeGrafter"/>
</dbReference>
<dbReference type="InterPro" id="IPR010982">
    <property type="entry name" value="Lambda_DNA-bd_dom_sf"/>
</dbReference>
<dbReference type="OrthoDB" id="9784962at2"/>
<keyword evidence="6" id="KW-1185">Reference proteome</keyword>
<dbReference type="PANTHER" id="PTHR30146:SF109">
    <property type="entry name" value="HTH-TYPE TRANSCRIPTIONAL REGULATOR GALS"/>
    <property type="match status" value="1"/>
</dbReference>
<dbReference type="KEGG" id="talb:FTW19_10000"/>
<dbReference type="RefSeq" id="WP_147647488.1">
    <property type="nucleotide sequence ID" value="NZ_CP042806.1"/>
</dbReference>
<dbReference type="EMBL" id="CP042806">
    <property type="protein sequence ID" value="QEE28298.1"/>
    <property type="molecule type" value="Genomic_DNA"/>
</dbReference>
<dbReference type="SUPFAM" id="SSF47413">
    <property type="entry name" value="lambda repressor-like DNA-binding domains"/>
    <property type="match status" value="1"/>
</dbReference>
<proteinExistence type="predicted"/>
<keyword evidence="2" id="KW-0238">DNA-binding</keyword>
<evidence type="ECO:0000313" key="6">
    <source>
        <dbReference type="Proteomes" id="UP000321820"/>
    </source>
</evidence>
<accession>A0A5B9E878</accession>
<dbReference type="AlphaFoldDB" id="A0A5B9E878"/>
<feature type="domain" description="HTH lacI-type" evidence="4">
    <location>
        <begin position="3"/>
        <end position="57"/>
    </location>
</feature>
<evidence type="ECO:0000259" key="4">
    <source>
        <dbReference type="PROSITE" id="PS50932"/>
    </source>
</evidence>
<dbReference type="CDD" id="cd06267">
    <property type="entry name" value="PBP1_LacI_sugar_binding-like"/>
    <property type="match status" value="1"/>
</dbReference>
<reference evidence="5 6" key="1">
    <citation type="submission" date="2019-08" db="EMBL/GenBank/DDBJ databases">
        <title>Complete genome sequence of Terriglobus albidus strain ORNL.</title>
        <authorList>
            <person name="Podar M."/>
        </authorList>
    </citation>
    <scope>NUCLEOTIDE SEQUENCE [LARGE SCALE GENOMIC DNA]</scope>
    <source>
        <strain evidence="5 6">ORNL</strain>
    </source>
</reference>
<gene>
    <name evidence="5" type="ORF">FTW19_10000</name>
</gene>
<evidence type="ECO:0000256" key="1">
    <source>
        <dbReference type="ARBA" id="ARBA00023015"/>
    </source>
</evidence>
<sequence>MAVRLKDIARDLGVSTVTVSKVLRNRKDVGEKTRQRVLKRMEELQYKPNLIARALISGRTANVGLVVPDLLHPYFGEVAKSLGAVLREHDRALLLASSEDDPEIEQREIRALLTRGVDMLLISSCQRKLQNIFKVGEKQTPILLVDRNFPLLDAHYVGSDDFKIGEIATEHLLETGRKRIAHIGASHLSTGHERMRGYSETLQRHRAIVPPEYVLMHERFEETGIAAGQKAMQQLLKLNHRPDAVFCYNDLTAIGAIEAVLEAGLRVPEDVAIVGCGNFRYAQYLRVPLTSVDQSTDQIGRTAGEEVIRLLDDPEEPARSILIQPHLRVRASSWKPA</sequence>
<dbReference type="SMART" id="SM00354">
    <property type="entry name" value="HTH_LACI"/>
    <property type="match status" value="1"/>
</dbReference>